<organism evidence="2 3">
    <name type="scientific">Giardia muris</name>
    <dbReference type="NCBI Taxonomy" id="5742"/>
    <lineage>
        <taxon>Eukaryota</taxon>
        <taxon>Metamonada</taxon>
        <taxon>Diplomonadida</taxon>
        <taxon>Hexamitidae</taxon>
        <taxon>Giardiinae</taxon>
        <taxon>Giardia</taxon>
    </lineage>
</organism>
<feature type="compositionally biased region" description="Polar residues" evidence="1">
    <location>
        <begin position="1"/>
        <end position="14"/>
    </location>
</feature>
<keyword evidence="3" id="KW-1185">Reference proteome</keyword>
<feature type="compositionally biased region" description="Polar residues" evidence="1">
    <location>
        <begin position="21"/>
        <end position="31"/>
    </location>
</feature>
<feature type="compositionally biased region" description="Low complexity" evidence="1">
    <location>
        <begin position="42"/>
        <end position="53"/>
    </location>
</feature>
<accession>A0A4Z1T360</accession>
<feature type="compositionally biased region" description="Polar residues" evidence="1">
    <location>
        <begin position="412"/>
        <end position="440"/>
    </location>
</feature>
<dbReference type="AlphaFoldDB" id="A0A4Z1T360"/>
<dbReference type="Proteomes" id="UP000315496">
    <property type="component" value="Chromosome 4"/>
</dbReference>
<evidence type="ECO:0000313" key="2">
    <source>
        <dbReference type="EMBL" id="TNJ26999.1"/>
    </source>
</evidence>
<dbReference type="EMBL" id="VDLU01000004">
    <property type="protein sequence ID" value="TNJ26999.1"/>
    <property type="molecule type" value="Genomic_DNA"/>
</dbReference>
<gene>
    <name evidence="2" type="ORF">GMRT_14892</name>
</gene>
<evidence type="ECO:0000313" key="3">
    <source>
        <dbReference type="Proteomes" id="UP000315496"/>
    </source>
</evidence>
<feature type="compositionally biased region" description="Basic and acidic residues" evidence="1">
    <location>
        <begin position="54"/>
        <end position="69"/>
    </location>
</feature>
<feature type="compositionally biased region" description="Polar residues" evidence="1">
    <location>
        <begin position="303"/>
        <end position="313"/>
    </location>
</feature>
<reference evidence="2 3" key="1">
    <citation type="submission" date="2019-05" db="EMBL/GenBank/DDBJ databases">
        <title>The compact genome of Giardia muris reveals important steps in the evolution of intestinal protozoan parasites.</title>
        <authorList>
            <person name="Xu F."/>
            <person name="Jimenez-Gonzalez A."/>
            <person name="Einarsson E."/>
            <person name="Astvaldsson A."/>
            <person name="Peirasmaki D."/>
            <person name="Eckmann L."/>
            <person name="Andersson J.O."/>
            <person name="Svard S.G."/>
            <person name="Jerlstrom-Hultqvist J."/>
        </authorList>
    </citation>
    <scope>NUCLEOTIDE SEQUENCE [LARGE SCALE GENOMIC DNA]</scope>
    <source>
        <strain evidence="2 3">Roberts-Thomson</strain>
    </source>
</reference>
<feature type="compositionally biased region" description="Basic and acidic residues" evidence="1">
    <location>
        <begin position="314"/>
        <end position="324"/>
    </location>
</feature>
<name>A0A4Z1T360_GIAMU</name>
<sequence>MTEQELGSAYLQSQKRPHMITQPQRKVQRVSTRPVHITPYEAPQAPRRASPSAIEREQQRTTKKADLQRAYRPSPPRSRTAIRRPSPSQKRATIAGPRSSSSLAKGPHPRTPYGTQPNINPKDLFYKPISRQQPPAAHHRRPEPQASSHESHGPSPVRTADSPSLMAADELSSRTSGYAHMINNIMREIQRTQNSPDGILNDSRDDEHSSRQKLVGAMIGDYAHGSGHIATPSMSLTSSIGSGPPGAAIVGRTSFGTSTSPAGVMTSTPLKAGTQTVPQSVDASIQTVLEERHGILTDRGVAPSSNPFVQSPTRAREGTGDRSSVHRLRLAQVRDTLADDETSTGISEDNGAGLAESAGPSTDAEVSETVLRHCTLTHGAPTPPKGDRQIAGLQSLLDSCQPRSTQAKRRISQSARPPSDISHTPTRCRSTASARFNPRQSADVISRPESAYPGVAEQLRPGTPRPRQTEGTPDQKLCDSIQHMRPSDGSLHHIYSRESTCRSLSELPRPPADIETSALQLSPFDGASGCSCVVCNRALTSQRLMDGSLTVCSACHPTLINNIIVGIDGSLSLNQPSPRLVREIRDLEDFIPDESCCVDNGIPTAICNPRFCTACPTRKRYLSSTLLAHVVGELQTALERVVPLPLRSEDGTDRVSPTLYFNGTLPKCVCTGCSKCGGTTIDSSELDYYGLNDVGLVSSDVNRSPIGLARRRPDMAIFEPLTCEPHAFQVAQEVVRTDSHRVRPKHTNPLCPLYAAYTEGPYQQHSCPFTQAVRTFLARTTAEFPLKLQGTPVFGSRRESTRRDPVDTSAGILSYVESGLRSPRCTRDDPMRCRCPLCKRERTREAK</sequence>
<dbReference type="VEuPathDB" id="GiardiaDB:GMRT_14892"/>
<feature type="region of interest" description="Disordered" evidence="1">
    <location>
        <begin position="400"/>
        <end position="475"/>
    </location>
</feature>
<proteinExistence type="predicted"/>
<feature type="region of interest" description="Disordered" evidence="1">
    <location>
        <begin position="298"/>
        <end position="368"/>
    </location>
</feature>
<protein>
    <submittedName>
        <fullName evidence="2">Uncharacterized protein</fullName>
    </submittedName>
</protein>
<comment type="caution">
    <text evidence="2">The sequence shown here is derived from an EMBL/GenBank/DDBJ whole genome shotgun (WGS) entry which is preliminary data.</text>
</comment>
<feature type="region of interest" description="Disordered" evidence="1">
    <location>
        <begin position="1"/>
        <end position="162"/>
    </location>
</feature>
<evidence type="ECO:0000256" key="1">
    <source>
        <dbReference type="SAM" id="MobiDB-lite"/>
    </source>
</evidence>